<gene>
    <name evidence="9" type="ORF">DNHGIG_37310</name>
</gene>
<dbReference type="InterPro" id="IPR023367">
    <property type="entry name" value="Peptidase_M42_dom2"/>
</dbReference>
<dbReference type="PANTHER" id="PTHR32481:SF0">
    <property type="entry name" value="AMINOPEPTIDASE YPDE-RELATED"/>
    <property type="match status" value="1"/>
</dbReference>
<comment type="cofactor">
    <cofactor evidence="8">
        <name>a divalent metal cation</name>
        <dbReference type="ChEBI" id="CHEBI:60240"/>
    </cofactor>
    <text evidence="8">Binds 2 divalent metal cations per subunit.</text>
</comment>
<feature type="binding site" evidence="8">
    <location>
        <position position="70"/>
    </location>
    <ligand>
        <name>Zn(2+)</name>
        <dbReference type="ChEBI" id="CHEBI:29105"/>
        <label>1</label>
    </ligand>
</feature>
<dbReference type="Pfam" id="PF05343">
    <property type="entry name" value="Peptidase_M42"/>
    <property type="match status" value="1"/>
</dbReference>
<keyword evidence="3" id="KW-0645">Protease</keyword>
<dbReference type="SUPFAM" id="SSF101821">
    <property type="entry name" value="Aminopeptidase/glucanase lid domain"/>
    <property type="match status" value="1"/>
</dbReference>
<evidence type="ECO:0000313" key="10">
    <source>
        <dbReference type="Proteomes" id="UP001057291"/>
    </source>
</evidence>
<dbReference type="InterPro" id="IPR008007">
    <property type="entry name" value="Peptidase_M42"/>
</dbReference>
<dbReference type="InterPro" id="IPR051464">
    <property type="entry name" value="Peptidase_M42_aminopept"/>
</dbReference>
<dbReference type="CDD" id="cd05656">
    <property type="entry name" value="M42_Frv"/>
    <property type="match status" value="1"/>
</dbReference>
<evidence type="ECO:0000256" key="8">
    <source>
        <dbReference type="PIRSR" id="PIRSR001123-2"/>
    </source>
</evidence>
<dbReference type="PANTHER" id="PTHR32481">
    <property type="entry name" value="AMINOPEPTIDASE"/>
    <property type="match status" value="1"/>
</dbReference>
<dbReference type="Gene3D" id="2.40.30.40">
    <property type="entry name" value="Peptidase M42, domain 2"/>
    <property type="match status" value="1"/>
</dbReference>
<feature type="binding site" evidence="8">
    <location>
        <position position="320"/>
    </location>
    <ligand>
        <name>Zn(2+)</name>
        <dbReference type="ChEBI" id="CHEBI:29105"/>
        <label>2</label>
    </ligand>
</feature>
<dbReference type="RefSeq" id="WP_282201082.1">
    <property type="nucleotide sequence ID" value="NZ_BOQE01000001.1"/>
</dbReference>
<dbReference type="EMBL" id="BOQE01000001">
    <property type="protein sequence ID" value="GIM48182.1"/>
    <property type="molecule type" value="Genomic_DNA"/>
</dbReference>
<organism evidence="9 10">
    <name type="scientific">Collibacillus ludicampi</name>
    <dbReference type="NCBI Taxonomy" id="2771369"/>
    <lineage>
        <taxon>Bacteria</taxon>
        <taxon>Bacillati</taxon>
        <taxon>Bacillota</taxon>
        <taxon>Bacilli</taxon>
        <taxon>Bacillales</taxon>
        <taxon>Alicyclobacillaceae</taxon>
        <taxon>Collibacillus</taxon>
    </lineage>
</organism>
<evidence type="ECO:0000313" key="9">
    <source>
        <dbReference type="EMBL" id="GIM48182.1"/>
    </source>
</evidence>
<reference evidence="9" key="1">
    <citation type="journal article" date="2023" name="Int. J. Syst. Evol. Microbiol.">
        <title>Collibacillus ludicampi gen. nov., sp. nov., a new soil bacterium of the family Alicyclobacillaceae.</title>
        <authorList>
            <person name="Jojima T."/>
            <person name="Ioku Y."/>
            <person name="Fukuta Y."/>
            <person name="Shirasaka N."/>
            <person name="Matsumura Y."/>
            <person name="Mori M."/>
        </authorList>
    </citation>
    <scope>NUCLEOTIDE SEQUENCE</scope>
    <source>
        <strain evidence="9">TP075</strain>
    </source>
</reference>
<dbReference type="Proteomes" id="UP001057291">
    <property type="component" value="Unassembled WGS sequence"/>
</dbReference>
<dbReference type="AlphaFoldDB" id="A0AAV4LK03"/>
<protein>
    <recommendedName>
        <fullName evidence="11">Endoglucanase</fullName>
    </recommendedName>
</protein>
<feature type="binding site" evidence="8">
    <location>
        <position position="236"/>
    </location>
    <ligand>
        <name>Zn(2+)</name>
        <dbReference type="ChEBI" id="CHEBI:29105"/>
        <label>1</label>
    </ligand>
</feature>
<dbReference type="GO" id="GO:0006508">
    <property type="term" value="P:proteolysis"/>
    <property type="evidence" value="ECO:0007669"/>
    <property type="project" value="UniProtKB-KW"/>
</dbReference>
<keyword evidence="10" id="KW-1185">Reference proteome</keyword>
<evidence type="ECO:0000256" key="4">
    <source>
        <dbReference type="ARBA" id="ARBA00022723"/>
    </source>
</evidence>
<feature type="binding site" evidence="8">
    <location>
        <position position="214"/>
    </location>
    <ligand>
        <name>Zn(2+)</name>
        <dbReference type="ChEBI" id="CHEBI:29105"/>
        <label>2</label>
    </ligand>
</feature>
<keyword evidence="4 8" id="KW-0479">Metal-binding</keyword>
<feature type="binding site" evidence="8">
    <location>
        <position position="181"/>
    </location>
    <ligand>
        <name>Zn(2+)</name>
        <dbReference type="ChEBI" id="CHEBI:29105"/>
        <label>2</label>
    </ligand>
</feature>
<evidence type="ECO:0008006" key="11">
    <source>
        <dbReference type="Google" id="ProtNLM"/>
    </source>
</evidence>
<evidence type="ECO:0000256" key="5">
    <source>
        <dbReference type="ARBA" id="ARBA00022801"/>
    </source>
</evidence>
<keyword evidence="5" id="KW-0378">Hydrolase</keyword>
<evidence type="ECO:0000256" key="7">
    <source>
        <dbReference type="PIRSR" id="PIRSR001123-1"/>
    </source>
</evidence>
<comment type="similarity">
    <text evidence="1 6">Belongs to the peptidase M42 family.</text>
</comment>
<keyword evidence="2" id="KW-0031">Aminopeptidase</keyword>
<dbReference type="PIRSF" id="PIRSF001123">
    <property type="entry name" value="PepA_GA"/>
    <property type="match status" value="1"/>
</dbReference>
<feature type="active site" description="Proton acceptor" evidence="7">
    <location>
        <position position="213"/>
    </location>
</feature>
<dbReference type="Gene3D" id="3.40.630.10">
    <property type="entry name" value="Zn peptidases"/>
    <property type="match status" value="1"/>
</dbReference>
<evidence type="ECO:0000256" key="2">
    <source>
        <dbReference type="ARBA" id="ARBA00022438"/>
    </source>
</evidence>
<sequence length="359" mass="39255">MNETMDAKGILLELLELAGPSGHEQRVARKIRDVLSCFTDDIRVDPLGSLIACVQGEGANDRPRIMIAAHMDEIGLIVTKIEEGGYLRVANLGGVDARTIVAQEVTVHTKKGDLRGIVGSKPPHLTSAEERKKAIPLESLYVDLAMPEHQVREYVELGDCVTVYRRPMELQNGYIAGKSLDNRASVAALFVCLQEMKRLRVQADVYMVTTVQEELGLRGAGTAAFGIHPDLAIAVDVTFGKLPGQAPDQSMILGEGPAICFGPNIHRNIHRRFLDVAEDLRIPHQIELTQASTGTDAWAIQVTQGGIPSGLVSIPLRYMHTSVETVNFADIEMTGKLLAHFVASIDRSFVEGLRCYLKN</sequence>
<evidence type="ECO:0000256" key="1">
    <source>
        <dbReference type="ARBA" id="ARBA00006272"/>
    </source>
</evidence>
<evidence type="ECO:0000256" key="3">
    <source>
        <dbReference type="ARBA" id="ARBA00022670"/>
    </source>
</evidence>
<feature type="binding site" evidence="8">
    <location>
        <position position="181"/>
    </location>
    <ligand>
        <name>Zn(2+)</name>
        <dbReference type="ChEBI" id="CHEBI:29105"/>
        <label>1</label>
    </ligand>
</feature>
<proteinExistence type="inferred from homology"/>
<dbReference type="GO" id="GO:0004177">
    <property type="term" value="F:aminopeptidase activity"/>
    <property type="evidence" value="ECO:0007669"/>
    <property type="project" value="UniProtKB-UniRule"/>
</dbReference>
<comment type="caution">
    <text evidence="9">The sequence shown here is derived from an EMBL/GenBank/DDBJ whole genome shotgun (WGS) entry which is preliminary data.</text>
</comment>
<name>A0AAV4LK03_9BACL</name>
<evidence type="ECO:0000256" key="6">
    <source>
        <dbReference type="PIRNR" id="PIRNR001123"/>
    </source>
</evidence>
<dbReference type="GO" id="GO:0046872">
    <property type="term" value="F:metal ion binding"/>
    <property type="evidence" value="ECO:0007669"/>
    <property type="project" value="UniProtKB-UniRule"/>
</dbReference>
<accession>A0AAV4LK03</accession>
<dbReference type="SUPFAM" id="SSF53187">
    <property type="entry name" value="Zn-dependent exopeptidases"/>
    <property type="match status" value="1"/>
</dbReference>